<keyword evidence="2" id="KW-0472">Membrane</keyword>
<evidence type="ECO:0000256" key="3">
    <source>
        <dbReference type="SAM" id="SignalP"/>
    </source>
</evidence>
<evidence type="ECO:0000259" key="4">
    <source>
        <dbReference type="Pfam" id="PF12248"/>
    </source>
</evidence>
<evidence type="ECO:0000256" key="2">
    <source>
        <dbReference type="SAM" id="Phobius"/>
    </source>
</evidence>
<feature type="compositionally biased region" description="Polar residues" evidence="1">
    <location>
        <begin position="327"/>
        <end position="355"/>
    </location>
</feature>
<evidence type="ECO:0000313" key="6">
    <source>
        <dbReference type="Proteomes" id="UP000005408"/>
    </source>
</evidence>
<dbReference type="AlphaFoldDB" id="A0A8W8JJU5"/>
<dbReference type="OMA" id="ESTHLAF"/>
<reference evidence="5" key="1">
    <citation type="submission" date="2022-08" db="UniProtKB">
        <authorList>
            <consortium name="EnsemblMetazoa"/>
        </authorList>
    </citation>
    <scope>IDENTIFICATION</scope>
    <source>
        <strain evidence="5">05x7-T-G4-1.051#20</strain>
    </source>
</reference>
<dbReference type="PANTHER" id="PTHR36695">
    <property type="entry name" value="AGAP008648-PA"/>
    <property type="match status" value="1"/>
</dbReference>
<keyword evidence="2" id="KW-1133">Transmembrane helix</keyword>
<dbReference type="OrthoDB" id="6156557at2759"/>
<keyword evidence="2" id="KW-0812">Transmembrane</keyword>
<dbReference type="EnsemblMetazoa" id="G19731.4">
    <property type="protein sequence ID" value="G19731.4:cds"/>
    <property type="gene ID" value="G19731"/>
</dbReference>
<keyword evidence="6" id="KW-1185">Reference proteome</keyword>
<feature type="signal peptide" evidence="3">
    <location>
        <begin position="1"/>
        <end position="31"/>
    </location>
</feature>
<dbReference type="Pfam" id="PF12248">
    <property type="entry name" value="Methyltransf_FA"/>
    <property type="match status" value="1"/>
</dbReference>
<keyword evidence="3" id="KW-0732">Signal</keyword>
<feature type="transmembrane region" description="Helical" evidence="2">
    <location>
        <begin position="220"/>
        <end position="243"/>
    </location>
</feature>
<dbReference type="PANTHER" id="PTHR36695:SF12">
    <property type="entry name" value="AGAP008648-PA"/>
    <property type="match status" value="1"/>
</dbReference>
<dbReference type="Proteomes" id="UP000005408">
    <property type="component" value="Unassembled WGS sequence"/>
</dbReference>
<name>A0A8W8JJU5_MAGGI</name>
<dbReference type="InterPro" id="IPR022041">
    <property type="entry name" value="Methyltransf_FA"/>
</dbReference>
<protein>
    <recommendedName>
        <fullName evidence="4">Farnesoic acid O-methyl transferase domain-containing protein</fullName>
    </recommendedName>
</protein>
<organism evidence="5 6">
    <name type="scientific">Magallana gigas</name>
    <name type="common">Pacific oyster</name>
    <name type="synonym">Crassostrea gigas</name>
    <dbReference type="NCBI Taxonomy" id="29159"/>
    <lineage>
        <taxon>Eukaryota</taxon>
        <taxon>Metazoa</taxon>
        <taxon>Spiralia</taxon>
        <taxon>Lophotrochozoa</taxon>
        <taxon>Mollusca</taxon>
        <taxon>Bivalvia</taxon>
        <taxon>Autobranchia</taxon>
        <taxon>Pteriomorphia</taxon>
        <taxon>Ostreida</taxon>
        <taxon>Ostreoidea</taxon>
        <taxon>Ostreidae</taxon>
        <taxon>Magallana</taxon>
    </lineage>
</organism>
<dbReference type="EnsemblMetazoa" id="G19731.1">
    <property type="protein sequence ID" value="G19731.1:cds"/>
    <property type="gene ID" value="G19731"/>
</dbReference>
<sequence>MAGEWDRHGLSHSSFHILVMCFTLTLGQVAATPEIRVLTPNVYQYWYLTKFGIPSQESTHLAFKVQACNDAHMLLKPSNRRPIEIVLGGWSNSNSCLRTRVQGPCRDQYDGNILDCKEFKEFVISWKDGNIMVGHMNSGFRDLMLDFQLKKPLSNVTIGISTGFGATGIWTFEDTRTNTTDTTVPSVPVTSTDKLTTNEGSQNAQVINVEGKSSEMTNSYTAVGATAAVLALLAFIVVGAILWRRLIRRPGPSPNIEIINPGFNGKEMSTYEIIHNHYPEENLYTDIGTLDIAKVHENGAYYDTAEPLEDKNMYLRMLDASSEEMQRTSNYLSTSNTKQPSKGRSSNTKQQTEDGQANYYVDSTYLVPRPSVKKQ</sequence>
<feature type="chain" id="PRO_5042431076" description="Farnesoic acid O-methyl transferase domain-containing protein" evidence="3">
    <location>
        <begin position="32"/>
        <end position="375"/>
    </location>
</feature>
<evidence type="ECO:0000256" key="1">
    <source>
        <dbReference type="SAM" id="MobiDB-lite"/>
    </source>
</evidence>
<accession>A0A8W8JJU5</accession>
<evidence type="ECO:0000313" key="5">
    <source>
        <dbReference type="EnsemblMetazoa" id="G19731.4:cds"/>
    </source>
</evidence>
<feature type="domain" description="Farnesoic acid O-methyl transferase" evidence="4">
    <location>
        <begin position="43"/>
        <end position="174"/>
    </location>
</feature>
<proteinExistence type="predicted"/>
<feature type="region of interest" description="Disordered" evidence="1">
    <location>
        <begin position="325"/>
        <end position="375"/>
    </location>
</feature>